<keyword evidence="3" id="KW-0418">Kinase</keyword>
<dbReference type="Pfam" id="PF00480">
    <property type="entry name" value="ROK"/>
    <property type="match status" value="1"/>
</dbReference>
<evidence type="ECO:0000313" key="4">
    <source>
        <dbReference type="Proteomes" id="UP000245728"/>
    </source>
</evidence>
<keyword evidence="2" id="KW-0119">Carbohydrate metabolism</keyword>
<dbReference type="PANTHER" id="PTHR18964">
    <property type="entry name" value="ROK (REPRESSOR, ORF, KINASE) FAMILY"/>
    <property type="match status" value="1"/>
</dbReference>
<dbReference type="Proteomes" id="UP000245728">
    <property type="component" value="Chromosome"/>
</dbReference>
<keyword evidence="4" id="KW-1185">Reference proteome</keyword>
<dbReference type="PANTHER" id="PTHR18964:SF149">
    <property type="entry name" value="BIFUNCTIONAL UDP-N-ACETYLGLUCOSAMINE 2-EPIMERASE_N-ACETYLMANNOSAMINE KINASE"/>
    <property type="match status" value="1"/>
</dbReference>
<comment type="similarity">
    <text evidence="1">Belongs to the ROK (NagC/XylR) family.</text>
</comment>
<evidence type="ECO:0000313" key="3">
    <source>
        <dbReference type="EMBL" id="AWL11984.1"/>
    </source>
</evidence>
<proteinExistence type="inferred from homology"/>
<evidence type="ECO:0000256" key="2">
    <source>
        <dbReference type="ARBA" id="ARBA00023277"/>
    </source>
</evidence>
<reference evidence="3 4" key="1">
    <citation type="submission" date="2018-05" db="EMBL/GenBank/DDBJ databases">
        <title>Salinimonas sp. HMF8227 Genome sequencing and assembly.</title>
        <authorList>
            <person name="Kang H."/>
            <person name="Kang J."/>
            <person name="Cha I."/>
            <person name="Kim H."/>
            <person name="Joh K."/>
        </authorList>
    </citation>
    <scope>NUCLEOTIDE SEQUENCE [LARGE SCALE GENOMIC DNA]</scope>
    <source>
        <strain evidence="3 4">HMF8227</strain>
    </source>
</reference>
<dbReference type="GO" id="GO:0004340">
    <property type="term" value="F:glucokinase activity"/>
    <property type="evidence" value="ECO:0007669"/>
    <property type="project" value="UniProtKB-EC"/>
</dbReference>
<dbReference type="AlphaFoldDB" id="A0A2S2E2X0"/>
<dbReference type="PROSITE" id="PS01125">
    <property type="entry name" value="ROK"/>
    <property type="match status" value="1"/>
</dbReference>
<protein>
    <submittedName>
        <fullName evidence="3">Glucokinase</fullName>
        <ecNumber evidence="3">2.7.1.2</ecNumber>
    </submittedName>
</protein>
<dbReference type="EMBL" id="CP029347">
    <property type="protein sequence ID" value="AWL11984.1"/>
    <property type="molecule type" value="Genomic_DNA"/>
</dbReference>
<name>A0A2S2E2X0_9ALTE</name>
<dbReference type="RefSeq" id="WP_162558544.1">
    <property type="nucleotide sequence ID" value="NZ_CP029347.1"/>
</dbReference>
<dbReference type="KEGG" id="salh:HMF8227_01509"/>
<dbReference type="SUPFAM" id="SSF53067">
    <property type="entry name" value="Actin-like ATPase domain"/>
    <property type="match status" value="1"/>
</dbReference>
<keyword evidence="3" id="KW-0808">Transferase</keyword>
<dbReference type="InterPro" id="IPR043129">
    <property type="entry name" value="ATPase_NBD"/>
</dbReference>
<dbReference type="InterPro" id="IPR049874">
    <property type="entry name" value="ROK_cs"/>
</dbReference>
<accession>A0A2S2E2X0</accession>
<sequence length="303" mass="31975">MNQVIGIDIGGTKVRGACFDKALTPSHMQQLPANAAEGREAVLEAINKLLTELFAVSSTPVKAIGISSAGIIDPATGVVIDATDAIPGWSGTPLTAEVEKAFNIPAVAVNDVKAALLGELSANNALQQGRCFMLTLGTGLGGALAEQGQIVHGRHQLAGHIGRTRLPHPWKPSEWLTLDRLVSGSGLAFIANQLASEALFADGKAVTRALDQGNHLASQAIELFCQHLAATIENLYWLLDPDAIVIGGGLIDARQYWWSQVQERLQQRDLDINLQVAQLANDAGAVGAAKLALQSIGIRHVES</sequence>
<dbReference type="EC" id="2.7.1.2" evidence="3"/>
<dbReference type="InterPro" id="IPR000600">
    <property type="entry name" value="ROK"/>
</dbReference>
<organism evidence="3 4">
    <name type="scientific">Saliniradius amylolyticus</name>
    <dbReference type="NCBI Taxonomy" id="2183582"/>
    <lineage>
        <taxon>Bacteria</taxon>
        <taxon>Pseudomonadati</taxon>
        <taxon>Pseudomonadota</taxon>
        <taxon>Gammaproteobacteria</taxon>
        <taxon>Alteromonadales</taxon>
        <taxon>Alteromonadaceae</taxon>
        <taxon>Saliniradius</taxon>
    </lineage>
</organism>
<gene>
    <name evidence="3" type="ORF">HMF8227_01509</name>
</gene>
<dbReference type="Gene3D" id="3.30.420.40">
    <property type="match status" value="2"/>
</dbReference>
<evidence type="ECO:0000256" key="1">
    <source>
        <dbReference type="ARBA" id="ARBA00006479"/>
    </source>
</evidence>